<sequence>MNIYFKDSKIEKAMNNERESIKTWGPDNARKIRTRMSELHAADNLSQLSHVPPSRLHALTGNRKDQFSITVKEPFRIIFEALNDPVPRLLDGGIDKTRITEIMIIEVVNYHG</sequence>
<comment type="caution">
    <text evidence="1">The sequence shown here is derived from an EMBL/GenBank/DDBJ whole genome shotgun (WGS) entry which is preliminary data.</text>
</comment>
<dbReference type="Pfam" id="PF05015">
    <property type="entry name" value="HigB-like_toxin"/>
    <property type="match status" value="1"/>
</dbReference>
<dbReference type="InterPro" id="IPR035093">
    <property type="entry name" value="RelE/ParE_toxin_dom_sf"/>
</dbReference>
<evidence type="ECO:0000313" key="1">
    <source>
        <dbReference type="EMBL" id="OAB75037.1"/>
    </source>
</evidence>
<dbReference type="STRING" id="1763538.LPB68_14590"/>
<evidence type="ECO:0000313" key="2">
    <source>
        <dbReference type="Proteomes" id="UP000077134"/>
    </source>
</evidence>
<dbReference type="AlphaFoldDB" id="A0A167E1Z8"/>
<gene>
    <name evidence="1" type="ORF">PNBC_09345</name>
</gene>
<dbReference type="PANTHER" id="PTHR40266">
    <property type="entry name" value="TOXIN HIGB-1"/>
    <property type="match status" value="1"/>
</dbReference>
<name>A0A167E1Z8_9BACL</name>
<keyword evidence="2" id="KW-1185">Reference proteome</keyword>
<protein>
    <recommendedName>
        <fullName evidence="3">Plasmid maintenance system killer protein</fullName>
    </recommendedName>
</protein>
<dbReference type="EMBL" id="LSFN01000013">
    <property type="protein sequence ID" value="OAB75037.1"/>
    <property type="molecule type" value="Genomic_DNA"/>
</dbReference>
<organism evidence="1 2">
    <name type="scientific">Paenibacillus crassostreae</name>
    <dbReference type="NCBI Taxonomy" id="1763538"/>
    <lineage>
        <taxon>Bacteria</taxon>
        <taxon>Bacillati</taxon>
        <taxon>Bacillota</taxon>
        <taxon>Bacilli</taxon>
        <taxon>Bacillales</taxon>
        <taxon>Paenibacillaceae</taxon>
        <taxon>Paenibacillus</taxon>
    </lineage>
</organism>
<dbReference type="Gene3D" id="3.30.2310.20">
    <property type="entry name" value="RelE-like"/>
    <property type="match status" value="1"/>
</dbReference>
<dbReference type="OrthoDB" id="9801026at2"/>
<dbReference type="SUPFAM" id="SSF143011">
    <property type="entry name" value="RelE-like"/>
    <property type="match status" value="1"/>
</dbReference>
<dbReference type="InterPro" id="IPR007711">
    <property type="entry name" value="HigB-1"/>
</dbReference>
<dbReference type="Proteomes" id="UP000077134">
    <property type="component" value="Unassembled WGS sequence"/>
</dbReference>
<proteinExistence type="predicted"/>
<dbReference type="RefSeq" id="WP_068657438.1">
    <property type="nucleotide sequence ID" value="NZ_CP017770.1"/>
</dbReference>
<reference evidence="1 2" key="1">
    <citation type="submission" date="2016-02" db="EMBL/GenBank/DDBJ databases">
        <title>Paenibacillus sp. LPB0068, isolated from Crassostrea gigas.</title>
        <authorList>
            <person name="Shin S.-K."/>
            <person name="Yi H."/>
        </authorList>
    </citation>
    <scope>NUCLEOTIDE SEQUENCE [LARGE SCALE GENOMIC DNA]</scope>
    <source>
        <strain evidence="1 2">LPB0068</strain>
    </source>
</reference>
<accession>A0A167E1Z8</accession>
<dbReference type="KEGG" id="pcx:LPB68_14590"/>
<dbReference type="PANTHER" id="PTHR40266:SF2">
    <property type="entry name" value="TOXIN HIGB-1"/>
    <property type="match status" value="1"/>
</dbReference>
<evidence type="ECO:0008006" key="3">
    <source>
        <dbReference type="Google" id="ProtNLM"/>
    </source>
</evidence>